<dbReference type="InterPro" id="IPR000683">
    <property type="entry name" value="Gfo/Idh/MocA-like_OxRdtase_N"/>
</dbReference>
<evidence type="ECO:0000256" key="2">
    <source>
        <dbReference type="ARBA" id="ARBA00023002"/>
    </source>
</evidence>
<protein>
    <submittedName>
        <fullName evidence="6">Aldo/keto reductase</fullName>
    </submittedName>
</protein>
<dbReference type="Proteomes" id="UP001500051">
    <property type="component" value="Unassembled WGS sequence"/>
</dbReference>
<name>A0ABP7CJU3_9ACTN</name>
<evidence type="ECO:0000313" key="7">
    <source>
        <dbReference type="Proteomes" id="UP001500051"/>
    </source>
</evidence>
<dbReference type="Gene3D" id="3.30.360.10">
    <property type="entry name" value="Dihydrodipicolinate Reductase, domain 2"/>
    <property type="match status" value="1"/>
</dbReference>
<dbReference type="InterPro" id="IPR055170">
    <property type="entry name" value="GFO_IDH_MocA-like_dom"/>
</dbReference>
<gene>
    <name evidence="6" type="ORF">GCM10022204_04100</name>
</gene>
<dbReference type="PANTHER" id="PTHR22604">
    <property type="entry name" value="OXIDOREDUCTASES"/>
    <property type="match status" value="1"/>
</dbReference>
<keyword evidence="7" id="KW-1185">Reference proteome</keyword>
<dbReference type="SUPFAM" id="SSF55347">
    <property type="entry name" value="Glyceraldehyde-3-phosphate dehydrogenase-like, C-terminal domain"/>
    <property type="match status" value="1"/>
</dbReference>
<keyword evidence="2" id="KW-0560">Oxidoreductase</keyword>
<organism evidence="6 7">
    <name type="scientific">Microlunatus aurantiacus</name>
    <dbReference type="NCBI Taxonomy" id="446786"/>
    <lineage>
        <taxon>Bacteria</taxon>
        <taxon>Bacillati</taxon>
        <taxon>Actinomycetota</taxon>
        <taxon>Actinomycetes</taxon>
        <taxon>Propionibacteriales</taxon>
        <taxon>Propionibacteriaceae</taxon>
        <taxon>Microlunatus</taxon>
    </lineage>
</organism>
<dbReference type="InterPro" id="IPR050984">
    <property type="entry name" value="Gfo/Idh/MocA_domain"/>
</dbReference>
<evidence type="ECO:0000313" key="6">
    <source>
        <dbReference type="EMBL" id="GAA3691959.1"/>
    </source>
</evidence>
<dbReference type="SUPFAM" id="SSF51735">
    <property type="entry name" value="NAD(P)-binding Rossmann-fold domains"/>
    <property type="match status" value="1"/>
</dbReference>
<dbReference type="InterPro" id="IPR023210">
    <property type="entry name" value="NADP_OxRdtase_dom"/>
</dbReference>
<dbReference type="Pfam" id="PF01408">
    <property type="entry name" value="GFO_IDH_MocA"/>
    <property type="match status" value="1"/>
</dbReference>
<dbReference type="RefSeq" id="WP_344810598.1">
    <property type="nucleotide sequence ID" value="NZ_BAAAYX010000002.1"/>
</dbReference>
<dbReference type="Gene3D" id="3.40.50.720">
    <property type="entry name" value="NAD(P)-binding Rossmann-like Domain"/>
    <property type="match status" value="1"/>
</dbReference>
<dbReference type="SUPFAM" id="SSF51430">
    <property type="entry name" value="NAD(P)-linked oxidoreductase"/>
    <property type="match status" value="1"/>
</dbReference>
<dbReference type="CDD" id="cd19082">
    <property type="entry name" value="AKR_AKR10A1_2"/>
    <property type="match status" value="1"/>
</dbReference>
<dbReference type="EMBL" id="BAAAYX010000002">
    <property type="protein sequence ID" value="GAA3691959.1"/>
    <property type="molecule type" value="Genomic_DNA"/>
</dbReference>
<feature type="domain" description="GFO/IDH/MocA-like oxidoreductase" evidence="5">
    <location>
        <begin position="139"/>
        <end position="260"/>
    </location>
</feature>
<dbReference type="PANTHER" id="PTHR22604:SF105">
    <property type="entry name" value="TRANS-1,2-DIHYDROBENZENE-1,2-DIOL DEHYDROGENASE"/>
    <property type="match status" value="1"/>
</dbReference>
<proteinExistence type="inferred from homology"/>
<evidence type="ECO:0000259" key="3">
    <source>
        <dbReference type="Pfam" id="PF00248"/>
    </source>
</evidence>
<dbReference type="Pfam" id="PF22725">
    <property type="entry name" value="GFO_IDH_MocA_C3"/>
    <property type="match status" value="1"/>
</dbReference>
<sequence length="670" mass="71822">MSSPAVPPVRWAVLGPGSIARRFVSQLPGCPGASLVSIGSSDPERAARFATEQVPGQSVRTGSYEDVLADPEVDAVYLSTVHTTHPQLAIAALEAGKHVLCEKPLGANHAAVMAMAEVARRSGRVLLEAYMYRFHPQTQKVLELVAAGAVGEVAHVDASFAFRAGERSGRLFDPSTAGGGILDVGGYPVSYARAIFGAADGRPVLEPTAVSARGSLGPTGVDEWAVADLTFAGGRTASVRTGVRLADPTTVTVYGSRGTIHLSDPWTLGTDQRIVVSTTDDEQVIEFSGDLPYALEAEGLARATAGERPGTVPQMSLADSLGNAAVLDGWREQIGLRYPFEADDSYLPTVSGRPLAVRDDAVMPYGKIDGLDLPVSRLVMGCDNQQTLAHASAMFDHFFAAGGNAFDTGYIYGGGLQERLLGRWIANRGIRDQVAILVKGAHTPHCDPDSISRQLTESLERLGTDHADLYLMHRDDPEVGVEEFVDVLDAEVRSGRIRVFGGSNWTPARLDAANAYAARTGKQGFSVLSNHFGLAEAYDVPWAGCEHVTDPASKQWLTERQIPLFPWSSQARGFFTGRARPDDRSDAELVRCYYSDDNFERLRRASELGESLGVAATAVALAFVLHQPFPTFPLIGPRSIAETASSMAGLAVELSPEQVAWLGLRREQRP</sequence>
<comment type="caution">
    <text evidence="6">The sequence shown here is derived from an EMBL/GenBank/DDBJ whole genome shotgun (WGS) entry which is preliminary data.</text>
</comment>
<evidence type="ECO:0000256" key="1">
    <source>
        <dbReference type="ARBA" id="ARBA00010928"/>
    </source>
</evidence>
<feature type="domain" description="NADP-dependent oxidoreductase" evidence="3">
    <location>
        <begin position="384"/>
        <end position="660"/>
    </location>
</feature>
<dbReference type="Pfam" id="PF00248">
    <property type="entry name" value="Aldo_ket_red"/>
    <property type="match status" value="1"/>
</dbReference>
<feature type="domain" description="Gfo/Idh/MocA-like oxidoreductase N-terminal" evidence="4">
    <location>
        <begin position="9"/>
        <end position="128"/>
    </location>
</feature>
<comment type="similarity">
    <text evidence="1">Belongs to the Gfo/Idh/MocA family.</text>
</comment>
<accession>A0ABP7CJU3</accession>
<dbReference type="InterPro" id="IPR036812">
    <property type="entry name" value="NAD(P)_OxRdtase_dom_sf"/>
</dbReference>
<reference evidence="7" key="1">
    <citation type="journal article" date="2019" name="Int. J. Syst. Evol. Microbiol.">
        <title>The Global Catalogue of Microorganisms (GCM) 10K type strain sequencing project: providing services to taxonomists for standard genome sequencing and annotation.</title>
        <authorList>
            <consortium name="The Broad Institute Genomics Platform"/>
            <consortium name="The Broad Institute Genome Sequencing Center for Infectious Disease"/>
            <person name="Wu L."/>
            <person name="Ma J."/>
        </authorList>
    </citation>
    <scope>NUCLEOTIDE SEQUENCE [LARGE SCALE GENOMIC DNA]</scope>
    <source>
        <strain evidence="7">JCM 16548</strain>
    </source>
</reference>
<dbReference type="Gene3D" id="3.20.20.100">
    <property type="entry name" value="NADP-dependent oxidoreductase domain"/>
    <property type="match status" value="1"/>
</dbReference>
<dbReference type="InterPro" id="IPR036291">
    <property type="entry name" value="NAD(P)-bd_dom_sf"/>
</dbReference>
<evidence type="ECO:0000259" key="5">
    <source>
        <dbReference type="Pfam" id="PF22725"/>
    </source>
</evidence>
<evidence type="ECO:0000259" key="4">
    <source>
        <dbReference type="Pfam" id="PF01408"/>
    </source>
</evidence>